<keyword evidence="2" id="KW-0805">Transcription regulation</keyword>
<reference evidence="8 9" key="1">
    <citation type="submission" date="2023-11" db="EMBL/GenBank/DDBJ databases">
        <authorList>
            <person name="Hedman E."/>
            <person name="Englund M."/>
            <person name="Stromberg M."/>
            <person name="Nyberg Akerstrom W."/>
            <person name="Nylinder S."/>
            <person name="Jareborg N."/>
            <person name="Kallberg Y."/>
            <person name="Kronander E."/>
        </authorList>
    </citation>
    <scope>NUCLEOTIDE SEQUENCE [LARGE SCALE GENOMIC DNA]</scope>
</reference>
<keyword evidence="5" id="KW-0539">Nucleus</keyword>
<feature type="compositionally biased region" description="Basic and acidic residues" evidence="6">
    <location>
        <begin position="728"/>
        <end position="737"/>
    </location>
</feature>
<feature type="compositionally biased region" description="Gly residues" evidence="6">
    <location>
        <begin position="178"/>
        <end position="200"/>
    </location>
</feature>
<feature type="compositionally biased region" description="Acidic residues" evidence="6">
    <location>
        <begin position="700"/>
        <end position="727"/>
    </location>
</feature>
<dbReference type="AlphaFoldDB" id="A0AAV1MA06"/>
<dbReference type="Pfam" id="PF25340">
    <property type="entry name" value="BCD_RFX"/>
    <property type="match status" value="1"/>
</dbReference>
<accession>A0AAV1MA06</accession>
<evidence type="ECO:0000259" key="7">
    <source>
        <dbReference type="PROSITE" id="PS51526"/>
    </source>
</evidence>
<evidence type="ECO:0000256" key="1">
    <source>
        <dbReference type="ARBA" id="ARBA00004123"/>
    </source>
</evidence>
<dbReference type="InterPro" id="IPR003150">
    <property type="entry name" value="DNA-bd_RFX"/>
</dbReference>
<dbReference type="InterPro" id="IPR057321">
    <property type="entry name" value="RFX1-4/6/8-like_BCD"/>
</dbReference>
<dbReference type="Pfam" id="PF02257">
    <property type="entry name" value="RFX_DNA_binding"/>
    <property type="match status" value="1"/>
</dbReference>
<dbReference type="GO" id="GO:0005634">
    <property type="term" value="C:nucleus"/>
    <property type="evidence" value="ECO:0007669"/>
    <property type="project" value="UniProtKB-SubCell"/>
</dbReference>
<keyword evidence="3" id="KW-0238">DNA-binding</keyword>
<feature type="compositionally biased region" description="Basic and acidic residues" evidence="6">
    <location>
        <begin position="305"/>
        <end position="321"/>
    </location>
</feature>
<evidence type="ECO:0000256" key="2">
    <source>
        <dbReference type="ARBA" id="ARBA00023015"/>
    </source>
</evidence>
<gene>
    <name evidence="8" type="ORF">PARMNEM_LOCUS22769</name>
</gene>
<keyword evidence="9" id="KW-1185">Reference proteome</keyword>
<comment type="caution">
    <text evidence="8">The sequence shown here is derived from an EMBL/GenBank/DDBJ whole genome shotgun (WGS) entry which is preliminary data.</text>
</comment>
<sequence length="737" mass="79603">MSEMGFENVFYLENFECAGDEVLVESSPPASPDMAARLAAPAQGAATGAENTSPTTTVRELIVIPELPNSIHLQHTIQQVPNTVVEVNGDSSGHSSPTTDAQHTFITVASEGGNGVNYHVQYVEPQEIYTQTHQTHMEPLRSYPVYGVASVGGGAVGAGVGVEAAPEGAWAAEFTFGAGEGEGEGTGAGTGTGAGAGAGGAAEPDAPASPSPAHRMPPATVQWLLDHYETAEGVSLPRSTLYAHYLRHCAAHRLEPVNAASFGKLIRSVFVGLRTRRLGTRGNSKYHYYGIRAKPGAPDPALPDPKPELADAQESRSREGEQSPVGGAGGAGGVAGVGGVVGAGGTHRQYLGCVTPPDPPELDIDDLPDDVPHSALEGLRKHHRSHGAEFLAAVAGLDTVAVERSRRAFWRRPVMLCRRALLQLCARRDVARWLRAADLQLHQRAVDLLLPDVLRPIPPHLTQAIRNFAKSLESALAAGAGSAPAVAARAQAVAASALAAALRRYTSLNHLAQAARAVLTNHNQIQQMLADLNRVDFRVVREQAAWACACGSAATAHRLEADFKATLGRGATLEQWAAWLESCVRNALAIHERRSDYTARARRLLLDWSFYSSLVIRELTLRSAASFGSFHLIRLLYDEYVSYLIERRVAAHRKHPPISVMPRALDDEEDDLLEEARDGEDEDMEQEQDLEAELEHEQDQDNDNDNDNDNDQDWEWADDDDEDDDQPIETKKTKLHN</sequence>
<dbReference type="InterPro" id="IPR036390">
    <property type="entry name" value="WH_DNA-bd_sf"/>
</dbReference>
<evidence type="ECO:0000313" key="9">
    <source>
        <dbReference type="Proteomes" id="UP001314205"/>
    </source>
</evidence>
<dbReference type="InterPro" id="IPR039779">
    <property type="entry name" value="RFX-like"/>
</dbReference>
<feature type="domain" description="RFX-type winged-helix" evidence="7">
    <location>
        <begin position="220"/>
        <end position="295"/>
    </location>
</feature>
<comment type="subcellular location">
    <subcellularLocation>
        <location evidence="1">Nucleus</location>
    </subcellularLocation>
</comment>
<dbReference type="InterPro" id="IPR036388">
    <property type="entry name" value="WH-like_DNA-bd_sf"/>
</dbReference>
<protein>
    <recommendedName>
        <fullName evidence="7">RFX-type winged-helix domain-containing protein</fullName>
    </recommendedName>
</protein>
<dbReference type="PROSITE" id="PS51526">
    <property type="entry name" value="RFX_DBD"/>
    <property type="match status" value="1"/>
</dbReference>
<feature type="region of interest" description="Disordered" evidence="6">
    <location>
        <begin position="289"/>
        <end position="331"/>
    </location>
</feature>
<evidence type="ECO:0000256" key="4">
    <source>
        <dbReference type="ARBA" id="ARBA00023163"/>
    </source>
</evidence>
<dbReference type="Gene3D" id="1.10.10.10">
    <property type="entry name" value="Winged helix-like DNA-binding domain superfamily/Winged helix DNA-binding domain"/>
    <property type="match status" value="1"/>
</dbReference>
<dbReference type="GO" id="GO:0000978">
    <property type="term" value="F:RNA polymerase II cis-regulatory region sequence-specific DNA binding"/>
    <property type="evidence" value="ECO:0007669"/>
    <property type="project" value="TreeGrafter"/>
</dbReference>
<organism evidence="8 9">
    <name type="scientific">Parnassius mnemosyne</name>
    <name type="common">clouded apollo</name>
    <dbReference type="NCBI Taxonomy" id="213953"/>
    <lineage>
        <taxon>Eukaryota</taxon>
        <taxon>Metazoa</taxon>
        <taxon>Ecdysozoa</taxon>
        <taxon>Arthropoda</taxon>
        <taxon>Hexapoda</taxon>
        <taxon>Insecta</taxon>
        <taxon>Pterygota</taxon>
        <taxon>Neoptera</taxon>
        <taxon>Endopterygota</taxon>
        <taxon>Lepidoptera</taxon>
        <taxon>Glossata</taxon>
        <taxon>Ditrysia</taxon>
        <taxon>Papilionoidea</taxon>
        <taxon>Papilionidae</taxon>
        <taxon>Parnassiinae</taxon>
        <taxon>Parnassini</taxon>
        <taxon>Parnassius</taxon>
        <taxon>Driopa</taxon>
    </lineage>
</organism>
<dbReference type="SUPFAM" id="SSF46785">
    <property type="entry name" value="Winged helix' DNA-binding domain"/>
    <property type="match status" value="1"/>
</dbReference>
<evidence type="ECO:0000313" key="8">
    <source>
        <dbReference type="EMBL" id="CAK1604565.1"/>
    </source>
</evidence>
<evidence type="ECO:0000256" key="5">
    <source>
        <dbReference type="ARBA" id="ARBA00023242"/>
    </source>
</evidence>
<dbReference type="EMBL" id="CAVLGL010000159">
    <property type="protein sequence ID" value="CAK1604565.1"/>
    <property type="molecule type" value="Genomic_DNA"/>
</dbReference>
<feature type="region of interest" description="Disordered" evidence="6">
    <location>
        <begin position="660"/>
        <end position="737"/>
    </location>
</feature>
<proteinExistence type="predicted"/>
<dbReference type="Proteomes" id="UP001314205">
    <property type="component" value="Unassembled WGS sequence"/>
</dbReference>
<dbReference type="GO" id="GO:0000981">
    <property type="term" value="F:DNA-binding transcription factor activity, RNA polymerase II-specific"/>
    <property type="evidence" value="ECO:0007669"/>
    <property type="project" value="TreeGrafter"/>
</dbReference>
<dbReference type="PANTHER" id="PTHR12619">
    <property type="entry name" value="RFX TRANSCRIPTION FACTOR FAMILY"/>
    <property type="match status" value="1"/>
</dbReference>
<feature type="compositionally biased region" description="Low complexity" evidence="6">
    <location>
        <begin position="35"/>
        <end position="49"/>
    </location>
</feature>
<feature type="region of interest" description="Disordered" evidence="6">
    <location>
        <begin position="24"/>
        <end position="55"/>
    </location>
</feature>
<feature type="region of interest" description="Disordered" evidence="6">
    <location>
        <begin position="178"/>
        <end position="215"/>
    </location>
</feature>
<evidence type="ECO:0000256" key="6">
    <source>
        <dbReference type="SAM" id="MobiDB-lite"/>
    </source>
</evidence>
<name>A0AAV1MA06_9NEOP</name>
<dbReference type="PANTHER" id="PTHR12619:SF33">
    <property type="entry name" value="RFX, ISOFORM H"/>
    <property type="match status" value="1"/>
</dbReference>
<keyword evidence="4" id="KW-0804">Transcription</keyword>
<feature type="compositionally biased region" description="Acidic residues" evidence="6">
    <location>
        <begin position="666"/>
        <end position="692"/>
    </location>
</feature>
<evidence type="ECO:0000256" key="3">
    <source>
        <dbReference type="ARBA" id="ARBA00023125"/>
    </source>
</evidence>
<dbReference type="FunFam" id="1.10.10.10:FF:000017">
    <property type="entry name" value="transcription factor RFX3 isoform X1"/>
    <property type="match status" value="1"/>
</dbReference>